<reference evidence="1" key="1">
    <citation type="journal article" date="2011" name="Proc. Natl. Acad. Sci. U.S.A.">
        <title>The genome of the fire ant Solenopsis invicta.</title>
        <authorList>
            <person name="Wurm Y."/>
            <person name="Wang J."/>
            <person name="Riba-Grognuz O."/>
            <person name="Corona M."/>
            <person name="Nygaard S."/>
            <person name="Hunt B.G."/>
            <person name="Ingram K.K."/>
            <person name="Falquet L."/>
            <person name="Nipitwattanaphon M."/>
            <person name="Gotzek D."/>
            <person name="Dijkstra M.B."/>
            <person name="Oettler J."/>
            <person name="Comtesse F."/>
            <person name="Shih C.J."/>
            <person name="Wu W.J."/>
            <person name="Yang C.C."/>
            <person name="Thomas J."/>
            <person name="Beaudoing E."/>
            <person name="Pradervand S."/>
            <person name="Flegel V."/>
            <person name="Cook E.D."/>
            <person name="Fabbretti R."/>
            <person name="Stockinger H."/>
            <person name="Long L."/>
            <person name="Farmerie W.G."/>
            <person name="Oakey J."/>
            <person name="Boomsma J.J."/>
            <person name="Pamilo P."/>
            <person name="Yi S.V."/>
            <person name="Heinze J."/>
            <person name="Goodisman M.A."/>
            <person name="Farinelli L."/>
            <person name="Harshman K."/>
            <person name="Hulo N."/>
            <person name="Cerutti L."/>
            <person name="Xenarios I."/>
            <person name="Shoemaker D."/>
            <person name="Keller L."/>
        </authorList>
    </citation>
    <scope>NUCLEOTIDE SEQUENCE [LARGE SCALE GENOMIC DNA]</scope>
</reference>
<name>E9J9Z6_SOLIN</name>
<dbReference type="AlphaFoldDB" id="E9J9Z6"/>
<dbReference type="HOGENOM" id="CLU_004416_5_2_1"/>
<feature type="non-terminal residue" evidence="1">
    <location>
        <position position="1"/>
    </location>
</feature>
<protein>
    <recommendedName>
        <fullName evidence="2">DUF4218 domain-containing protein</fullName>
    </recommendedName>
</protein>
<sequence length="379" mass="43666">IINTELHINNEIINLQINIDGIPLFKSAAKQFWPILCRIDYKPMIYKPFPLAIYAGNSKPKLLTDFLQKLITEINILQTNGFNIDNKNYKVKIKCFIYDTPARSFIKSTVSHTGFSCCERCTAIGKKVNRVTVISSIDSPERTDETFRSFLDPHHHKNATPLLLIDPPINMVNCFLLAFMHLGCLAYKLELSRRLQTIRSFVPNDFQRKPRDVDTLCRWKATEFMLFLLYIGPIVLKGLLRKTEYNNFLLLHMACRLLCTESKAVMYVENAKEYLRAFCASSQEIYGEQFAVINVHNLIHLADDVRNMNSTLINISAYSFENCLGMIKKVLRSPNRPLAQLCRRIHEKNGMQNTLKSTIPSIVEYREKGNTILEVTYKG</sequence>
<dbReference type="OMA" id="HMSFNGC"/>
<gene>
    <name evidence="1" type="ORF">SINV_11378</name>
</gene>
<evidence type="ECO:0008006" key="2">
    <source>
        <dbReference type="Google" id="ProtNLM"/>
    </source>
</evidence>
<dbReference type="EMBL" id="GL769626">
    <property type="protein sequence ID" value="EFZ10357.1"/>
    <property type="molecule type" value="Genomic_DNA"/>
</dbReference>
<accession>E9J9Z6</accession>
<dbReference type="PANTHER" id="PTHR33053:SF26">
    <property type="entry name" value="TRANSPOSASE DOMAIN-CONTAINING PROTEIN"/>
    <property type="match status" value="1"/>
</dbReference>
<organism>
    <name type="scientific">Solenopsis invicta</name>
    <name type="common">Red imported fire ant</name>
    <name type="synonym">Solenopsis wagneri</name>
    <dbReference type="NCBI Taxonomy" id="13686"/>
    <lineage>
        <taxon>Eukaryota</taxon>
        <taxon>Metazoa</taxon>
        <taxon>Ecdysozoa</taxon>
        <taxon>Arthropoda</taxon>
        <taxon>Hexapoda</taxon>
        <taxon>Insecta</taxon>
        <taxon>Pterygota</taxon>
        <taxon>Neoptera</taxon>
        <taxon>Endopterygota</taxon>
        <taxon>Hymenoptera</taxon>
        <taxon>Apocrita</taxon>
        <taxon>Aculeata</taxon>
        <taxon>Formicoidea</taxon>
        <taxon>Formicidae</taxon>
        <taxon>Myrmicinae</taxon>
        <taxon>Solenopsis</taxon>
    </lineage>
</organism>
<feature type="non-terminal residue" evidence="1">
    <location>
        <position position="379"/>
    </location>
</feature>
<evidence type="ECO:0000313" key="1">
    <source>
        <dbReference type="EMBL" id="EFZ10357.1"/>
    </source>
</evidence>
<dbReference type="PANTHER" id="PTHR33053">
    <property type="entry name" value="PROTEIN, PUTATIVE-RELATED"/>
    <property type="match status" value="1"/>
</dbReference>
<proteinExistence type="predicted"/>